<dbReference type="SMART" id="SM00256">
    <property type="entry name" value="FBOX"/>
    <property type="match status" value="1"/>
</dbReference>
<dbReference type="Pfam" id="PF00646">
    <property type="entry name" value="F-box"/>
    <property type="match status" value="1"/>
</dbReference>
<protein>
    <recommendedName>
        <fullName evidence="1">F-box domain-containing protein</fullName>
    </recommendedName>
</protein>
<feature type="domain" description="F-box" evidence="1">
    <location>
        <begin position="1"/>
        <end position="48"/>
    </location>
</feature>
<dbReference type="InterPro" id="IPR036047">
    <property type="entry name" value="F-box-like_dom_sf"/>
</dbReference>
<dbReference type="CDD" id="cd22157">
    <property type="entry name" value="F-box_AtFBW1-like"/>
    <property type="match status" value="1"/>
</dbReference>
<dbReference type="Gene3D" id="1.20.1280.50">
    <property type="match status" value="1"/>
</dbReference>
<accession>A0A5N6QZI0</accession>
<dbReference type="InterPro" id="IPR050796">
    <property type="entry name" value="SCF_F-box_component"/>
</dbReference>
<dbReference type="InterPro" id="IPR006527">
    <property type="entry name" value="F-box-assoc_dom_typ1"/>
</dbReference>
<keyword evidence="3" id="KW-1185">Reference proteome</keyword>
<dbReference type="SUPFAM" id="SSF81383">
    <property type="entry name" value="F-box domain"/>
    <property type="match status" value="1"/>
</dbReference>
<dbReference type="SUPFAM" id="SSF50965">
    <property type="entry name" value="Galactose oxidase, central domain"/>
    <property type="match status" value="1"/>
</dbReference>
<dbReference type="PANTHER" id="PTHR31672">
    <property type="entry name" value="BNACNNG10540D PROTEIN"/>
    <property type="match status" value="1"/>
</dbReference>
<reference evidence="2 3" key="1">
    <citation type="submission" date="2019-06" db="EMBL/GenBank/DDBJ databases">
        <title>A chromosomal-level reference genome of Carpinus fangiana (Coryloideae, Betulaceae).</title>
        <authorList>
            <person name="Yang X."/>
            <person name="Wang Z."/>
            <person name="Zhang L."/>
            <person name="Hao G."/>
            <person name="Liu J."/>
            <person name="Yang Y."/>
        </authorList>
    </citation>
    <scope>NUCLEOTIDE SEQUENCE [LARGE SCALE GENOMIC DNA]</scope>
    <source>
        <strain evidence="2">Cfa_2016G</strain>
        <tissue evidence="2">Leaf</tissue>
    </source>
</reference>
<dbReference type="NCBIfam" id="TIGR01640">
    <property type="entry name" value="F_box_assoc_1"/>
    <property type="match status" value="1"/>
</dbReference>
<dbReference type="InterPro" id="IPR011043">
    <property type="entry name" value="Gal_Oxase/kelch_b-propeller"/>
</dbReference>
<dbReference type="Pfam" id="PF07734">
    <property type="entry name" value="FBA_1"/>
    <property type="match status" value="1"/>
</dbReference>
<organism evidence="2 3">
    <name type="scientific">Carpinus fangiana</name>
    <dbReference type="NCBI Taxonomy" id="176857"/>
    <lineage>
        <taxon>Eukaryota</taxon>
        <taxon>Viridiplantae</taxon>
        <taxon>Streptophyta</taxon>
        <taxon>Embryophyta</taxon>
        <taxon>Tracheophyta</taxon>
        <taxon>Spermatophyta</taxon>
        <taxon>Magnoliopsida</taxon>
        <taxon>eudicotyledons</taxon>
        <taxon>Gunneridae</taxon>
        <taxon>Pentapetalae</taxon>
        <taxon>rosids</taxon>
        <taxon>fabids</taxon>
        <taxon>Fagales</taxon>
        <taxon>Betulaceae</taxon>
        <taxon>Carpinus</taxon>
    </lineage>
</organism>
<evidence type="ECO:0000313" key="3">
    <source>
        <dbReference type="Proteomes" id="UP000327013"/>
    </source>
</evidence>
<dbReference type="InterPro" id="IPR001810">
    <property type="entry name" value="F-box_dom"/>
</dbReference>
<sequence>MLWGRDLPEDLSMEILSRLPVKSLMRCKCVSKSWYALVTNPSFITKHLKISHNLNRGAAILRLGGGLDQLSLSTLSNETLEVSGDVDLSQWFQDEVSMVSMFGPCNGILCLSVYLRKKRDGHSDFESRLVLWNPATRESKTLPPIHRQLDMPDLTSIFGFGFDSKTNDYKVVRIMNFRYRHCKVQVFHLSTNSWRVLDSSPDPSYFIHPPRFSSYLNGVYYWWARVHDYSYMGRRLLLSFDMSNEVFQEVLPPPSEGRNCIDQDIAVINETVTLILPCNFDIELKVWIEIWMLNECGVERTWTKILTIRQIPVFWDLIQLREDGLVVLIDEDQCLVLYDPRTQEARNLQIYEARSAQLVSYTESLVLLNG</sequence>
<dbReference type="OrthoDB" id="1415606at2759"/>
<dbReference type="InterPro" id="IPR017451">
    <property type="entry name" value="F-box-assoc_interact_dom"/>
</dbReference>
<dbReference type="Proteomes" id="UP000327013">
    <property type="component" value="Chromosome 3"/>
</dbReference>
<dbReference type="AlphaFoldDB" id="A0A5N6QZI0"/>
<proteinExistence type="predicted"/>
<dbReference type="PROSITE" id="PS50181">
    <property type="entry name" value="FBOX"/>
    <property type="match status" value="1"/>
</dbReference>
<dbReference type="PANTHER" id="PTHR31672:SF10">
    <property type="entry name" value="F-BOX DOMAIN-CONTAINING PROTEIN"/>
    <property type="match status" value="1"/>
</dbReference>
<dbReference type="EMBL" id="CM017323">
    <property type="protein sequence ID" value="KAE8021744.1"/>
    <property type="molecule type" value="Genomic_DNA"/>
</dbReference>
<evidence type="ECO:0000259" key="1">
    <source>
        <dbReference type="PROSITE" id="PS50181"/>
    </source>
</evidence>
<name>A0A5N6QZI0_9ROSI</name>
<gene>
    <name evidence="2" type="ORF">FH972_007609</name>
</gene>
<evidence type="ECO:0000313" key="2">
    <source>
        <dbReference type="EMBL" id="KAE8021744.1"/>
    </source>
</evidence>